<accession>A0A6L9UET0</accession>
<feature type="domain" description="Pyrroline-5-carboxylate reductase dimerisation" evidence="4">
    <location>
        <begin position="160"/>
        <end position="254"/>
    </location>
</feature>
<evidence type="ECO:0000259" key="4">
    <source>
        <dbReference type="Pfam" id="PF14748"/>
    </source>
</evidence>
<dbReference type="EMBL" id="WUEY01000023">
    <property type="protein sequence ID" value="NEI73891.1"/>
    <property type="molecule type" value="Genomic_DNA"/>
</dbReference>
<keyword evidence="5" id="KW-0560">Oxidoreductase</keyword>
<dbReference type="Gene3D" id="1.10.3730.10">
    <property type="entry name" value="ProC C-terminal domain-like"/>
    <property type="match status" value="1"/>
</dbReference>
<dbReference type="NCBIfam" id="NF005063">
    <property type="entry name" value="PRK06476.1"/>
    <property type="match status" value="1"/>
</dbReference>
<evidence type="ECO:0000256" key="1">
    <source>
        <dbReference type="ARBA" id="ARBA00005525"/>
    </source>
</evidence>
<comment type="caution">
    <text evidence="5">The sequence shown here is derived from an EMBL/GenBank/DDBJ whole genome shotgun (WGS) entry which is preliminary data.</text>
</comment>
<dbReference type="GO" id="GO:0055129">
    <property type="term" value="P:L-proline biosynthetic process"/>
    <property type="evidence" value="ECO:0007669"/>
    <property type="project" value="TreeGrafter"/>
</dbReference>
<dbReference type="InterPro" id="IPR000304">
    <property type="entry name" value="Pyrroline-COOH_reductase"/>
</dbReference>
<keyword evidence="2" id="KW-0521">NADP</keyword>
<dbReference type="AlphaFoldDB" id="A0A6L9UET0"/>
<dbReference type="Proteomes" id="UP000483035">
    <property type="component" value="Unassembled WGS sequence"/>
</dbReference>
<dbReference type="Pfam" id="PF14748">
    <property type="entry name" value="P5CR_dimer"/>
    <property type="match status" value="1"/>
</dbReference>
<sequence>MKTIGFVGTGAITEAMVQGLLTGPKHVSAIHLSPRNADIAARLAARFDNVTVAADNQAVVDRSNIVVLAIRPQIAEDVIRGLRFRDGQSIVSVVATMERQSLLDWIQADISLVQAIPLPFVADRRGATAVYPPDPEIAALFDALGTAVQCESRKEYDLLAAASAMMSTFFGVMEFTTDWLEKNGLDRSKGRAYIAPLFESLAQRANEGSGHSFHALSEEFATKGGLNEQVLSDFEERGGRAAIVSALDRVFARIEGRSGNAERDGSP</sequence>
<dbReference type="SUPFAM" id="SSF51735">
    <property type="entry name" value="NAD(P)-binding Rossmann-fold domains"/>
    <property type="match status" value="1"/>
</dbReference>
<evidence type="ECO:0000259" key="3">
    <source>
        <dbReference type="Pfam" id="PF03807"/>
    </source>
</evidence>
<dbReference type="PANTHER" id="PTHR11645:SF13">
    <property type="entry name" value="PYRROLINE-5-CARBOXYLATE REDUCTASE CATALYTIC N-TERMINAL DOMAIN-CONTAINING PROTEIN"/>
    <property type="match status" value="1"/>
</dbReference>
<organism evidence="5 6">
    <name type="scientific">Rhizobium lusitanum</name>
    <dbReference type="NCBI Taxonomy" id="293958"/>
    <lineage>
        <taxon>Bacteria</taxon>
        <taxon>Pseudomonadati</taxon>
        <taxon>Pseudomonadota</taxon>
        <taxon>Alphaproteobacteria</taxon>
        <taxon>Hyphomicrobiales</taxon>
        <taxon>Rhizobiaceae</taxon>
        <taxon>Rhizobium/Agrobacterium group</taxon>
        <taxon>Rhizobium</taxon>
    </lineage>
</organism>
<dbReference type="Gene3D" id="3.40.50.720">
    <property type="entry name" value="NAD(P)-binding Rossmann-like Domain"/>
    <property type="match status" value="1"/>
</dbReference>
<gene>
    <name evidence="5" type="ORF">GR212_30500</name>
</gene>
<evidence type="ECO:0000256" key="2">
    <source>
        <dbReference type="PIRSR" id="PIRSR000193-1"/>
    </source>
</evidence>
<evidence type="ECO:0000313" key="6">
    <source>
        <dbReference type="Proteomes" id="UP000483035"/>
    </source>
</evidence>
<feature type="binding site" evidence="2">
    <location>
        <position position="56"/>
    </location>
    <ligand>
        <name>NADPH</name>
        <dbReference type="ChEBI" id="CHEBI:57783"/>
    </ligand>
</feature>
<dbReference type="EC" id="1.5.1.2" evidence="5"/>
<dbReference type="InterPro" id="IPR036291">
    <property type="entry name" value="NAD(P)-bd_dom_sf"/>
</dbReference>
<dbReference type="InterPro" id="IPR028939">
    <property type="entry name" value="P5C_Rdtase_cat_N"/>
</dbReference>
<proteinExistence type="inferred from homology"/>
<feature type="binding site" evidence="2">
    <location>
        <begin position="69"/>
        <end position="72"/>
    </location>
    <ligand>
        <name>NADP(+)</name>
        <dbReference type="ChEBI" id="CHEBI:58349"/>
    </ligand>
</feature>
<dbReference type="InterPro" id="IPR029036">
    <property type="entry name" value="P5CR_dimer"/>
</dbReference>
<dbReference type="SUPFAM" id="SSF48179">
    <property type="entry name" value="6-phosphogluconate dehydrogenase C-terminal domain-like"/>
    <property type="match status" value="1"/>
</dbReference>
<protein>
    <submittedName>
        <fullName evidence="5">Pyrroline-5-carboxylate reductase</fullName>
        <ecNumber evidence="5">1.5.1.2</ecNumber>
    </submittedName>
</protein>
<dbReference type="GO" id="GO:0004735">
    <property type="term" value="F:pyrroline-5-carboxylate reductase activity"/>
    <property type="evidence" value="ECO:0007669"/>
    <property type="project" value="UniProtKB-EC"/>
</dbReference>
<dbReference type="PANTHER" id="PTHR11645">
    <property type="entry name" value="PYRROLINE-5-CARBOXYLATE REDUCTASE"/>
    <property type="match status" value="1"/>
</dbReference>
<dbReference type="RefSeq" id="WP_163992623.1">
    <property type="nucleotide sequence ID" value="NZ_WUEY01000023.1"/>
</dbReference>
<evidence type="ECO:0000313" key="5">
    <source>
        <dbReference type="EMBL" id="NEI73891.1"/>
    </source>
</evidence>
<dbReference type="Pfam" id="PF03807">
    <property type="entry name" value="F420_oxidored"/>
    <property type="match status" value="1"/>
</dbReference>
<comment type="similarity">
    <text evidence="1">Belongs to the pyrroline-5-carboxylate reductase family.</text>
</comment>
<dbReference type="InterPro" id="IPR008927">
    <property type="entry name" value="6-PGluconate_DH-like_C_sf"/>
</dbReference>
<name>A0A6L9UET0_9HYPH</name>
<feature type="domain" description="Pyrroline-5-carboxylate reductase catalytic N-terminal" evidence="3">
    <location>
        <begin position="3"/>
        <end position="95"/>
    </location>
</feature>
<reference evidence="5 6" key="1">
    <citation type="submission" date="2019-12" db="EMBL/GenBank/DDBJ databases">
        <title>Rhizobium genotypes associated with high levels of biological nitrogen fixation by grain legumes in a temperate-maritime cropping system.</title>
        <authorList>
            <person name="Maluk M."/>
            <person name="Francesc Ferrando Molina F."/>
            <person name="Lopez Del Egido L."/>
            <person name="Lafos M."/>
            <person name="Langarica-Fuentes A."/>
            <person name="Gebre Yohannes G."/>
            <person name="Young M.W."/>
            <person name="Martin P."/>
            <person name="Gantlett R."/>
            <person name="Kenicer G."/>
            <person name="Hawes C."/>
            <person name="Begg G.S."/>
            <person name="Quilliam R.S."/>
            <person name="Squire G.R."/>
            <person name="Poole P.S."/>
            <person name="Young P.W."/>
            <person name="Iannetta P.M."/>
            <person name="James E.K."/>
        </authorList>
    </citation>
    <scope>NUCLEOTIDE SEQUENCE [LARGE SCALE GENOMIC DNA]</scope>
    <source>
        <strain evidence="5 6">JHI1118</strain>
    </source>
</reference>
<dbReference type="PIRSF" id="PIRSF000193">
    <property type="entry name" value="Pyrrol-5-carb_rd"/>
    <property type="match status" value="1"/>
</dbReference>